<name>A0A834SZI4_9FABA</name>
<keyword evidence="2" id="KW-1185">Reference proteome</keyword>
<sequence>MAILAHTGTGMTVNKILSFLTTPAKDICTA</sequence>
<evidence type="ECO:0000313" key="2">
    <source>
        <dbReference type="Proteomes" id="UP000634136"/>
    </source>
</evidence>
<accession>A0A834SZI4</accession>
<reference evidence="1" key="1">
    <citation type="submission" date="2020-09" db="EMBL/GenBank/DDBJ databases">
        <title>Genome-Enabled Discovery of Anthraquinone Biosynthesis in Senna tora.</title>
        <authorList>
            <person name="Kang S.-H."/>
            <person name="Pandey R.P."/>
            <person name="Lee C.-M."/>
            <person name="Sim J.-S."/>
            <person name="Jeong J.-T."/>
            <person name="Choi B.-S."/>
            <person name="Jung M."/>
            <person name="Ginzburg D."/>
            <person name="Zhao K."/>
            <person name="Won S.Y."/>
            <person name="Oh T.-J."/>
            <person name="Yu Y."/>
            <person name="Kim N.-H."/>
            <person name="Lee O.R."/>
            <person name="Lee T.-H."/>
            <person name="Bashyal P."/>
            <person name="Kim T.-S."/>
            <person name="Lee W.-H."/>
            <person name="Kawkins C."/>
            <person name="Kim C.-K."/>
            <person name="Kim J.S."/>
            <person name="Ahn B.O."/>
            <person name="Rhee S.Y."/>
            <person name="Sohng J.K."/>
        </authorList>
    </citation>
    <scope>NUCLEOTIDE SEQUENCE</scope>
    <source>
        <tissue evidence="1">Leaf</tissue>
    </source>
</reference>
<dbReference type="Proteomes" id="UP000634136">
    <property type="component" value="Unassembled WGS sequence"/>
</dbReference>
<proteinExistence type="predicted"/>
<comment type="caution">
    <text evidence="1">The sequence shown here is derived from an EMBL/GenBank/DDBJ whole genome shotgun (WGS) entry which is preliminary data.</text>
</comment>
<organism evidence="1 2">
    <name type="scientific">Senna tora</name>
    <dbReference type="NCBI Taxonomy" id="362788"/>
    <lineage>
        <taxon>Eukaryota</taxon>
        <taxon>Viridiplantae</taxon>
        <taxon>Streptophyta</taxon>
        <taxon>Embryophyta</taxon>
        <taxon>Tracheophyta</taxon>
        <taxon>Spermatophyta</taxon>
        <taxon>Magnoliopsida</taxon>
        <taxon>eudicotyledons</taxon>
        <taxon>Gunneridae</taxon>
        <taxon>Pentapetalae</taxon>
        <taxon>rosids</taxon>
        <taxon>fabids</taxon>
        <taxon>Fabales</taxon>
        <taxon>Fabaceae</taxon>
        <taxon>Caesalpinioideae</taxon>
        <taxon>Cassia clade</taxon>
        <taxon>Senna</taxon>
    </lineage>
</organism>
<dbReference type="EMBL" id="JAAIUW010000010">
    <property type="protein sequence ID" value="KAF7812979.1"/>
    <property type="molecule type" value="Genomic_DNA"/>
</dbReference>
<protein>
    <submittedName>
        <fullName evidence="1">Uncharacterized protein</fullName>
    </submittedName>
</protein>
<evidence type="ECO:0000313" key="1">
    <source>
        <dbReference type="EMBL" id="KAF7812979.1"/>
    </source>
</evidence>
<dbReference type="AlphaFoldDB" id="A0A834SZI4"/>
<gene>
    <name evidence="1" type="ORF">G2W53_033955</name>
</gene>